<feature type="region of interest" description="Disordered" evidence="1">
    <location>
        <begin position="1"/>
        <end position="30"/>
    </location>
</feature>
<dbReference type="AlphaFoldDB" id="A0A6J4NL68"/>
<name>A0A6J4NL68_9ACTN</name>
<evidence type="ECO:0000313" key="2">
    <source>
        <dbReference type="EMBL" id="CAA9388936.1"/>
    </source>
</evidence>
<keyword evidence="2" id="KW-0413">Isomerase</keyword>
<feature type="non-terminal residue" evidence="2">
    <location>
        <position position="1"/>
    </location>
</feature>
<accession>A0A6J4NL68</accession>
<organism evidence="2">
    <name type="scientific">uncultured Rubrobacteraceae bacterium</name>
    <dbReference type="NCBI Taxonomy" id="349277"/>
    <lineage>
        <taxon>Bacteria</taxon>
        <taxon>Bacillati</taxon>
        <taxon>Actinomycetota</taxon>
        <taxon>Rubrobacteria</taxon>
        <taxon>Rubrobacterales</taxon>
        <taxon>Rubrobacteraceae</taxon>
        <taxon>environmental samples</taxon>
    </lineage>
</organism>
<gene>
    <name evidence="2" type="ORF">AVDCRST_MAG01-01-397</name>
</gene>
<protein>
    <submittedName>
        <fullName evidence="2">UDP-glucose 4-epimerase</fullName>
        <ecNumber evidence="2">5.1.3.2</ecNumber>
    </submittedName>
</protein>
<proteinExistence type="predicted"/>
<reference evidence="2" key="1">
    <citation type="submission" date="2020-02" db="EMBL/GenBank/DDBJ databases">
        <authorList>
            <person name="Meier V. D."/>
        </authorList>
    </citation>
    <scope>NUCLEOTIDE SEQUENCE</scope>
    <source>
        <strain evidence="2">AVDCRST_MAG01</strain>
    </source>
</reference>
<dbReference type="GO" id="GO:0003978">
    <property type="term" value="F:UDP-glucose 4-epimerase activity"/>
    <property type="evidence" value="ECO:0007669"/>
    <property type="project" value="UniProtKB-EC"/>
</dbReference>
<sequence length="47" mass="4830">ATRTPAAARYAATSPTPPRPSASSAGRPRCLSTRACGARWSGSWRGA</sequence>
<feature type="compositionally biased region" description="Low complexity" evidence="1">
    <location>
        <begin position="1"/>
        <end position="14"/>
    </location>
</feature>
<evidence type="ECO:0000256" key="1">
    <source>
        <dbReference type="SAM" id="MobiDB-lite"/>
    </source>
</evidence>
<feature type="non-terminal residue" evidence="2">
    <location>
        <position position="47"/>
    </location>
</feature>
<dbReference type="EC" id="5.1.3.2" evidence="2"/>
<dbReference type="EMBL" id="CADCUW010000060">
    <property type="protein sequence ID" value="CAA9388936.1"/>
    <property type="molecule type" value="Genomic_DNA"/>
</dbReference>